<dbReference type="InterPro" id="IPR006869">
    <property type="entry name" value="DUF547"/>
</dbReference>
<reference evidence="2 3" key="1">
    <citation type="submission" date="2020-04" db="EMBL/GenBank/DDBJ databases">
        <title>Flammeovirga sp. SR4, a novel species isolated from seawater.</title>
        <authorList>
            <person name="Wang X."/>
        </authorList>
    </citation>
    <scope>NUCLEOTIDE SEQUENCE [LARGE SCALE GENOMIC DNA]</scope>
    <source>
        <strain evidence="2 3">ATCC 23126</strain>
    </source>
</reference>
<keyword evidence="3" id="KW-1185">Reference proteome</keyword>
<dbReference type="RefSeq" id="WP_169658107.1">
    <property type="nucleotide sequence ID" value="NZ_JABANE010000050.1"/>
</dbReference>
<dbReference type="PANTHER" id="PTHR46361:SF3">
    <property type="entry name" value="ELECTRON CARRIER_ PROTEIN DISULFIDE OXIDOREDUCTASE"/>
    <property type="match status" value="1"/>
</dbReference>
<accession>A0A7X9XAN5</accession>
<organism evidence="2 3">
    <name type="scientific">Flammeovirga aprica JL-4</name>
    <dbReference type="NCBI Taxonomy" id="694437"/>
    <lineage>
        <taxon>Bacteria</taxon>
        <taxon>Pseudomonadati</taxon>
        <taxon>Bacteroidota</taxon>
        <taxon>Cytophagia</taxon>
        <taxon>Cytophagales</taxon>
        <taxon>Flammeovirgaceae</taxon>
        <taxon>Flammeovirga</taxon>
    </lineage>
</organism>
<dbReference type="EMBL" id="JABANE010000050">
    <property type="protein sequence ID" value="NME69852.1"/>
    <property type="molecule type" value="Genomic_DNA"/>
</dbReference>
<protein>
    <submittedName>
        <fullName evidence="2">DUF547 domain-containing protein</fullName>
    </submittedName>
</protein>
<dbReference type="PANTHER" id="PTHR46361">
    <property type="entry name" value="ELECTRON CARRIER/ PROTEIN DISULFIDE OXIDOREDUCTASE"/>
    <property type="match status" value="1"/>
</dbReference>
<dbReference type="Proteomes" id="UP000576082">
    <property type="component" value="Unassembled WGS sequence"/>
</dbReference>
<feature type="domain" description="DUF547" evidence="1">
    <location>
        <begin position="46"/>
        <end position="167"/>
    </location>
</feature>
<evidence type="ECO:0000313" key="2">
    <source>
        <dbReference type="EMBL" id="NME69852.1"/>
    </source>
</evidence>
<gene>
    <name evidence="2" type="ORF">HHU12_17885</name>
</gene>
<dbReference type="Pfam" id="PF04784">
    <property type="entry name" value="DUF547"/>
    <property type="match status" value="1"/>
</dbReference>
<name>A0A7X9XAN5_9BACT</name>
<proteinExistence type="predicted"/>
<dbReference type="AlphaFoldDB" id="A0A7X9XAN5"/>
<sequence length="237" mass="27723">MYVSQKIDAIKLSEDLLRAVKLNKPTFTLEFALKHIDLTELQKQLYSEDRKKAFWINIYNAFYQILARNFRHEKSLIYSIKLFMIAGHEFSLDDVEHGILRRFKYKYGLGYLPQLFPSKVLKRLAVVSLDYRIHFALNCGATSCPPILFYDPIDIDNQLEMAMVAFLEAETSFDNDKNTVNITRLFLWFLGDFGGINNVRKIISETLMVDIEGFKVKFNPYSWEEKLGNFFQTNQVA</sequence>
<evidence type="ECO:0000313" key="3">
    <source>
        <dbReference type="Proteomes" id="UP000576082"/>
    </source>
</evidence>
<evidence type="ECO:0000259" key="1">
    <source>
        <dbReference type="Pfam" id="PF04784"/>
    </source>
</evidence>
<comment type="caution">
    <text evidence="2">The sequence shown here is derived from an EMBL/GenBank/DDBJ whole genome shotgun (WGS) entry which is preliminary data.</text>
</comment>